<dbReference type="CDD" id="cd06215">
    <property type="entry name" value="FNR_iron_sulfur_binding_1"/>
    <property type="match status" value="1"/>
</dbReference>
<dbReference type="KEGG" id="ali:AZOLI_p10870"/>
<dbReference type="SUPFAM" id="SSF54292">
    <property type="entry name" value="2Fe-2S ferredoxin-like"/>
    <property type="match status" value="1"/>
</dbReference>
<gene>
    <name evidence="12" type="ordered locus">AZOLI_p10870</name>
</gene>
<dbReference type="InterPro" id="IPR050415">
    <property type="entry name" value="MRET"/>
</dbReference>
<dbReference type="GO" id="GO:0046872">
    <property type="term" value="F:metal ion binding"/>
    <property type="evidence" value="ECO:0007669"/>
    <property type="project" value="UniProtKB-KW"/>
</dbReference>
<dbReference type="InterPro" id="IPR001041">
    <property type="entry name" value="2Fe-2S_ferredoxin-type"/>
</dbReference>
<dbReference type="EMBL" id="FQ311869">
    <property type="protein sequence ID" value="CBS89065.1"/>
    <property type="molecule type" value="Genomic_DNA"/>
</dbReference>
<feature type="domain" description="2Fe-2S ferredoxin-type" evidence="10">
    <location>
        <begin position="292"/>
        <end position="376"/>
    </location>
</feature>
<accession>G7ZC24</accession>
<geneLocation type="plasmid" evidence="12 13">
    <name>AZO_p1</name>
</geneLocation>
<dbReference type="PRINTS" id="PR00406">
    <property type="entry name" value="CYTB5RDTASE"/>
</dbReference>
<dbReference type="GO" id="GO:0051537">
    <property type="term" value="F:2 iron, 2 sulfur cluster binding"/>
    <property type="evidence" value="ECO:0007669"/>
    <property type="project" value="UniProtKB-KW"/>
</dbReference>
<evidence type="ECO:0000259" key="10">
    <source>
        <dbReference type="PROSITE" id="PS51085"/>
    </source>
</evidence>
<evidence type="ECO:0000256" key="5">
    <source>
        <dbReference type="ARBA" id="ARBA00022827"/>
    </source>
</evidence>
<dbReference type="OrthoDB" id="9806195at2"/>
<organism evidence="12 13">
    <name type="scientific">Azospirillum lipoferum (strain 4B)</name>
    <dbReference type="NCBI Taxonomy" id="862719"/>
    <lineage>
        <taxon>Bacteria</taxon>
        <taxon>Pseudomonadati</taxon>
        <taxon>Pseudomonadota</taxon>
        <taxon>Alphaproteobacteria</taxon>
        <taxon>Rhodospirillales</taxon>
        <taxon>Azospirillaceae</taxon>
        <taxon>Azospirillum</taxon>
    </lineage>
</organism>
<evidence type="ECO:0000259" key="11">
    <source>
        <dbReference type="PROSITE" id="PS51384"/>
    </source>
</evidence>
<dbReference type="InterPro" id="IPR006058">
    <property type="entry name" value="2Fe2S_fd_BS"/>
</dbReference>
<evidence type="ECO:0000256" key="1">
    <source>
        <dbReference type="ARBA" id="ARBA00001974"/>
    </source>
</evidence>
<protein>
    <submittedName>
        <fullName evidence="12">Oxidoreductase, FAD-binding</fullName>
    </submittedName>
</protein>
<keyword evidence="5" id="KW-0274">FAD</keyword>
<keyword evidence="7" id="KW-0408">Iron</keyword>
<dbReference type="HOGENOM" id="CLU_003827_14_3_5"/>
<dbReference type="Pfam" id="PF00111">
    <property type="entry name" value="Fer2"/>
    <property type="match status" value="1"/>
</dbReference>
<evidence type="ECO:0000256" key="2">
    <source>
        <dbReference type="ARBA" id="ARBA00022630"/>
    </source>
</evidence>
<dbReference type="Gene3D" id="2.40.30.10">
    <property type="entry name" value="Translation factors"/>
    <property type="match status" value="1"/>
</dbReference>
<dbReference type="GO" id="GO:0016491">
    <property type="term" value="F:oxidoreductase activity"/>
    <property type="evidence" value="ECO:0007669"/>
    <property type="project" value="UniProtKB-KW"/>
</dbReference>
<evidence type="ECO:0000313" key="13">
    <source>
        <dbReference type="Proteomes" id="UP000005667"/>
    </source>
</evidence>
<comment type="cofactor">
    <cofactor evidence="1">
        <name>FAD</name>
        <dbReference type="ChEBI" id="CHEBI:57692"/>
    </cofactor>
</comment>
<sequence length="376" mass="40686">MQQDAAPAPVRDWDPEIDDTLVCRAVRDETHDVKTFVFAPKRPCLFRFKPGQFITLELPIGGETVQRSYTVSSSAARPHRLSITVKRVPGGPVSNWLHDTLKPGDTIRAVGPLGEFTPGESEKPRKFLFLSGGSGVTPLMSMTRTFDDLGEDHDIVFVHAARTPADIVFRRELDALTGPGRRLRVAHVCEGIGTEAHWAGFTGRLSLPMLGLIAPDFMEREVYVCGPGPFMKAVRSFLEGGGFDMSRYHQESFNFEEMAAELAAGHAAEDLSAQAAAIQAAPAGEAPASAGFRIEFTKTGKVFTCPPDMAVADAASAADIRVPTSCSRGLCGTCKTKLISGTVEMNHTGGIRKREIDQGLILLCCSRPTSDLVIER</sequence>
<dbReference type="RefSeq" id="WP_014188518.1">
    <property type="nucleotide sequence ID" value="NC_016585.1"/>
</dbReference>
<keyword evidence="4" id="KW-0479">Metal-binding</keyword>
<evidence type="ECO:0000256" key="7">
    <source>
        <dbReference type="ARBA" id="ARBA00023004"/>
    </source>
</evidence>
<dbReference type="InterPro" id="IPR036010">
    <property type="entry name" value="2Fe-2S_ferredoxin-like_sf"/>
</dbReference>
<evidence type="ECO:0000256" key="6">
    <source>
        <dbReference type="ARBA" id="ARBA00023002"/>
    </source>
</evidence>
<dbReference type="PROSITE" id="PS51085">
    <property type="entry name" value="2FE2S_FER_2"/>
    <property type="match status" value="1"/>
</dbReference>
<dbReference type="InterPro" id="IPR001433">
    <property type="entry name" value="OxRdtase_FAD/NAD-bd"/>
</dbReference>
<name>G7ZC24_AZOL4</name>
<keyword evidence="13" id="KW-1185">Reference proteome</keyword>
<proteinExistence type="inferred from homology"/>
<evidence type="ECO:0000313" key="12">
    <source>
        <dbReference type="EMBL" id="CBS89065.1"/>
    </source>
</evidence>
<evidence type="ECO:0000256" key="4">
    <source>
        <dbReference type="ARBA" id="ARBA00022723"/>
    </source>
</evidence>
<dbReference type="Gene3D" id="3.10.20.30">
    <property type="match status" value="1"/>
</dbReference>
<keyword evidence="6" id="KW-0560">Oxidoreductase</keyword>
<reference evidence="13" key="1">
    <citation type="journal article" date="2011" name="PLoS Genet.">
        <title>Azospirillum genomes reveal transition of bacteria from aquatic to terrestrial environments.</title>
        <authorList>
            <person name="Wisniewski-Dye F."/>
            <person name="Borziak K."/>
            <person name="Khalsa-Moyers G."/>
            <person name="Alexandre G."/>
            <person name="Sukharnikov L.O."/>
            <person name="Wuichet K."/>
            <person name="Hurst G.B."/>
            <person name="McDonald W.H."/>
            <person name="Robertson J.S."/>
            <person name="Barbe V."/>
            <person name="Calteau A."/>
            <person name="Rouy Z."/>
            <person name="Mangenot S."/>
            <person name="Prigent-Combaret C."/>
            <person name="Normand P."/>
            <person name="Boyer M."/>
            <person name="Siguier P."/>
            <person name="Dessaux Y."/>
            <person name="Elmerich C."/>
            <person name="Condemine G."/>
            <person name="Krishnen G."/>
            <person name="Kennedy I."/>
            <person name="Paterson A.H."/>
            <person name="Gonzalez V."/>
            <person name="Mavingui P."/>
            <person name="Zhulin I.B."/>
        </authorList>
    </citation>
    <scope>NUCLEOTIDE SEQUENCE [LARGE SCALE GENOMIC DNA]</scope>
    <source>
        <strain evidence="13">4B</strain>
    </source>
</reference>
<dbReference type="Pfam" id="PF00175">
    <property type="entry name" value="NAD_binding_1"/>
    <property type="match status" value="1"/>
</dbReference>
<dbReference type="Proteomes" id="UP000005667">
    <property type="component" value="Plasmid AZO_p1"/>
</dbReference>
<dbReference type="Gene3D" id="3.40.50.80">
    <property type="entry name" value="Nucleotide-binding domain of ferredoxin-NADP reductase (FNR) module"/>
    <property type="match status" value="1"/>
</dbReference>
<dbReference type="SUPFAM" id="SSF52343">
    <property type="entry name" value="Ferredoxin reductase-like, C-terminal NADP-linked domain"/>
    <property type="match status" value="1"/>
</dbReference>
<dbReference type="Pfam" id="PF00970">
    <property type="entry name" value="FAD_binding_6"/>
    <property type="match status" value="1"/>
</dbReference>
<evidence type="ECO:0000256" key="9">
    <source>
        <dbReference type="ARBA" id="ARBA00061434"/>
    </source>
</evidence>
<keyword evidence="3" id="KW-0001">2Fe-2S</keyword>
<evidence type="ECO:0000256" key="8">
    <source>
        <dbReference type="ARBA" id="ARBA00023014"/>
    </source>
</evidence>
<dbReference type="AlphaFoldDB" id="G7ZC24"/>
<dbReference type="PROSITE" id="PS00197">
    <property type="entry name" value="2FE2S_FER_1"/>
    <property type="match status" value="1"/>
</dbReference>
<keyword evidence="2" id="KW-0285">Flavoprotein</keyword>
<dbReference type="InterPro" id="IPR039261">
    <property type="entry name" value="FNR_nucleotide-bd"/>
</dbReference>
<keyword evidence="8" id="KW-0411">Iron-sulfur</keyword>
<dbReference type="PANTHER" id="PTHR47354:SF6">
    <property type="entry name" value="NADH OXIDOREDUCTASE HCR"/>
    <property type="match status" value="1"/>
</dbReference>
<dbReference type="InterPro" id="IPR008333">
    <property type="entry name" value="Cbr1-like_FAD-bd_dom"/>
</dbReference>
<dbReference type="InterPro" id="IPR012675">
    <property type="entry name" value="Beta-grasp_dom_sf"/>
</dbReference>
<evidence type="ECO:0000256" key="3">
    <source>
        <dbReference type="ARBA" id="ARBA00022714"/>
    </source>
</evidence>
<dbReference type="PANTHER" id="PTHR47354">
    <property type="entry name" value="NADH OXIDOREDUCTASE HCR"/>
    <property type="match status" value="1"/>
</dbReference>
<feature type="domain" description="FAD-binding FR-type" evidence="11">
    <location>
        <begin position="16"/>
        <end position="119"/>
    </location>
</feature>
<comment type="similarity">
    <text evidence="9">In the N-terminal section; belongs to the FAD-binding oxidoreductase type 6 family.</text>
</comment>
<dbReference type="CDD" id="cd00207">
    <property type="entry name" value="fer2"/>
    <property type="match status" value="1"/>
</dbReference>
<dbReference type="InterPro" id="IPR017938">
    <property type="entry name" value="Riboflavin_synthase-like_b-brl"/>
</dbReference>
<dbReference type="SUPFAM" id="SSF63380">
    <property type="entry name" value="Riboflavin synthase domain-like"/>
    <property type="match status" value="1"/>
</dbReference>
<dbReference type="PROSITE" id="PS51384">
    <property type="entry name" value="FAD_FR"/>
    <property type="match status" value="1"/>
</dbReference>
<dbReference type="InterPro" id="IPR017927">
    <property type="entry name" value="FAD-bd_FR_type"/>
</dbReference>
<keyword evidence="12" id="KW-0614">Plasmid</keyword>